<evidence type="ECO:0000313" key="2">
    <source>
        <dbReference type="EMBL" id="KAK1387946.1"/>
    </source>
</evidence>
<comment type="caution">
    <text evidence="2">The sequence shown here is derived from an EMBL/GenBank/DDBJ whole genome shotgun (WGS) entry which is preliminary data.</text>
</comment>
<name>A0AAD8MWK3_9APIA</name>
<reference evidence="2" key="1">
    <citation type="submission" date="2023-02" db="EMBL/GenBank/DDBJ databases">
        <title>Genome of toxic invasive species Heracleum sosnowskyi carries increased number of genes despite the absence of recent whole-genome duplications.</title>
        <authorList>
            <person name="Schelkunov M."/>
            <person name="Shtratnikova V."/>
            <person name="Makarenko M."/>
            <person name="Klepikova A."/>
            <person name="Omelchenko D."/>
            <person name="Novikova G."/>
            <person name="Obukhova E."/>
            <person name="Bogdanov V."/>
            <person name="Penin A."/>
            <person name="Logacheva M."/>
        </authorList>
    </citation>
    <scope>NUCLEOTIDE SEQUENCE</scope>
    <source>
        <strain evidence="2">Hsosn_3</strain>
        <tissue evidence="2">Leaf</tissue>
    </source>
</reference>
<feature type="compositionally biased region" description="Basic and acidic residues" evidence="1">
    <location>
        <begin position="30"/>
        <end position="40"/>
    </location>
</feature>
<keyword evidence="3" id="KW-1185">Reference proteome</keyword>
<feature type="compositionally biased region" description="Low complexity" evidence="1">
    <location>
        <begin position="43"/>
        <end position="52"/>
    </location>
</feature>
<organism evidence="2 3">
    <name type="scientific">Heracleum sosnowskyi</name>
    <dbReference type="NCBI Taxonomy" id="360622"/>
    <lineage>
        <taxon>Eukaryota</taxon>
        <taxon>Viridiplantae</taxon>
        <taxon>Streptophyta</taxon>
        <taxon>Embryophyta</taxon>
        <taxon>Tracheophyta</taxon>
        <taxon>Spermatophyta</taxon>
        <taxon>Magnoliopsida</taxon>
        <taxon>eudicotyledons</taxon>
        <taxon>Gunneridae</taxon>
        <taxon>Pentapetalae</taxon>
        <taxon>asterids</taxon>
        <taxon>campanulids</taxon>
        <taxon>Apiales</taxon>
        <taxon>Apiaceae</taxon>
        <taxon>Apioideae</taxon>
        <taxon>apioid superclade</taxon>
        <taxon>Tordylieae</taxon>
        <taxon>Tordyliinae</taxon>
        <taxon>Heracleum</taxon>
    </lineage>
</organism>
<sequence length="162" mass="18075">MVKASSSPLEISPEITKIKKKKGRPSFADLQKRNQSKQDQKYLSLSSSPNSNRRSRRMLRRSSETTTMTNVRRNKKQIISHQTLFHHISDTFPKLHIHLRKTSPELHRMELPVPITSVAVQNVETVGLAGGASATPIPTPSGMNLVKSSLHEVAVSIPLTYS</sequence>
<protein>
    <submittedName>
        <fullName evidence="2">Uncharacterized protein</fullName>
    </submittedName>
</protein>
<feature type="region of interest" description="Disordered" evidence="1">
    <location>
        <begin position="1"/>
        <end position="68"/>
    </location>
</feature>
<accession>A0AAD8MWK3</accession>
<evidence type="ECO:0000313" key="3">
    <source>
        <dbReference type="Proteomes" id="UP001237642"/>
    </source>
</evidence>
<proteinExistence type="predicted"/>
<dbReference type="Proteomes" id="UP001237642">
    <property type="component" value="Unassembled WGS sequence"/>
</dbReference>
<dbReference type="EMBL" id="JAUIZM010000004">
    <property type="protein sequence ID" value="KAK1387946.1"/>
    <property type="molecule type" value="Genomic_DNA"/>
</dbReference>
<gene>
    <name evidence="2" type="ORF">POM88_016124</name>
</gene>
<dbReference type="AlphaFoldDB" id="A0AAD8MWK3"/>
<reference evidence="2" key="2">
    <citation type="submission" date="2023-05" db="EMBL/GenBank/DDBJ databases">
        <authorList>
            <person name="Schelkunov M.I."/>
        </authorList>
    </citation>
    <scope>NUCLEOTIDE SEQUENCE</scope>
    <source>
        <strain evidence="2">Hsosn_3</strain>
        <tissue evidence="2">Leaf</tissue>
    </source>
</reference>
<evidence type="ECO:0000256" key="1">
    <source>
        <dbReference type="SAM" id="MobiDB-lite"/>
    </source>
</evidence>